<proteinExistence type="predicted"/>
<feature type="region of interest" description="Disordered" evidence="1">
    <location>
        <begin position="1"/>
        <end position="20"/>
    </location>
</feature>
<evidence type="ECO:0000256" key="1">
    <source>
        <dbReference type="SAM" id="MobiDB-lite"/>
    </source>
</evidence>
<feature type="compositionally biased region" description="Basic and acidic residues" evidence="1">
    <location>
        <begin position="1"/>
        <end position="15"/>
    </location>
</feature>
<reference evidence="2 3" key="1">
    <citation type="submission" date="2021-03" db="EMBL/GenBank/DDBJ databases">
        <title>Glycomyces sp. nov., a novel actinomycete isolated from soil.</title>
        <authorList>
            <person name="Yang X."/>
            <person name="Xu X."/>
        </authorList>
    </citation>
    <scope>NUCLEOTIDE SEQUENCE [LARGE SCALE GENOMIC DNA]</scope>
    <source>
        <strain evidence="2 3">NEAU-S30</strain>
    </source>
</reference>
<dbReference type="EMBL" id="JAGFNP010000004">
    <property type="protein sequence ID" value="MBO3733100.1"/>
    <property type="molecule type" value="Genomic_DNA"/>
</dbReference>
<sequence>MRERTAPLPEEHETPEAGPVRSLLEAAGHRVVVVDATAEHVRSAGLHVIRALAPGLPGMQPAAFPLAPDGRIARAQQLGWAGIEMEHLPYPGW</sequence>
<organism evidence="2 3">
    <name type="scientific">Glycomyces niveus</name>
    <dbReference type="NCBI Taxonomy" id="2820287"/>
    <lineage>
        <taxon>Bacteria</taxon>
        <taxon>Bacillati</taxon>
        <taxon>Actinomycetota</taxon>
        <taxon>Actinomycetes</taxon>
        <taxon>Glycomycetales</taxon>
        <taxon>Glycomycetaceae</taxon>
        <taxon>Glycomyces</taxon>
    </lineage>
</organism>
<evidence type="ECO:0000313" key="3">
    <source>
        <dbReference type="Proteomes" id="UP000681341"/>
    </source>
</evidence>
<name>A0ABS3U2Z0_9ACTN</name>
<gene>
    <name evidence="2" type="ORF">J5V16_09725</name>
</gene>
<keyword evidence="3" id="KW-1185">Reference proteome</keyword>
<dbReference type="RefSeq" id="WP_208495958.1">
    <property type="nucleotide sequence ID" value="NZ_JAGFNP010000004.1"/>
</dbReference>
<accession>A0ABS3U2Z0</accession>
<evidence type="ECO:0000313" key="2">
    <source>
        <dbReference type="EMBL" id="MBO3733100.1"/>
    </source>
</evidence>
<comment type="caution">
    <text evidence="2">The sequence shown here is derived from an EMBL/GenBank/DDBJ whole genome shotgun (WGS) entry which is preliminary data.</text>
</comment>
<dbReference type="Proteomes" id="UP000681341">
    <property type="component" value="Unassembled WGS sequence"/>
</dbReference>
<protein>
    <submittedName>
        <fullName evidence="2">Uncharacterized protein</fullName>
    </submittedName>
</protein>